<dbReference type="AlphaFoldDB" id="A0A9Q3BXY2"/>
<gene>
    <name evidence="1" type="ORF">O181_012880</name>
</gene>
<evidence type="ECO:0000313" key="2">
    <source>
        <dbReference type="Proteomes" id="UP000765509"/>
    </source>
</evidence>
<proteinExistence type="predicted"/>
<keyword evidence="2" id="KW-1185">Reference proteome</keyword>
<sequence>MLKLTIMIMNVHILKPPVFNETIHDETPAASPQNIQAFKEREEVKDDTMGQEDITVIIPEPETKALTSANVQGIFLSCIEELGEIFNYYSNITQESWKRGLDNINSIYKNQWDNLPTNDVDTFLPVDIKVISNQELKMLAWIEELEIEGNVYLCE</sequence>
<name>A0A9Q3BXY2_9BASI</name>
<evidence type="ECO:0000313" key="1">
    <source>
        <dbReference type="EMBL" id="MBW0473165.1"/>
    </source>
</evidence>
<comment type="caution">
    <text evidence="1">The sequence shown here is derived from an EMBL/GenBank/DDBJ whole genome shotgun (WGS) entry which is preliminary data.</text>
</comment>
<organism evidence="1 2">
    <name type="scientific">Austropuccinia psidii MF-1</name>
    <dbReference type="NCBI Taxonomy" id="1389203"/>
    <lineage>
        <taxon>Eukaryota</taxon>
        <taxon>Fungi</taxon>
        <taxon>Dikarya</taxon>
        <taxon>Basidiomycota</taxon>
        <taxon>Pucciniomycotina</taxon>
        <taxon>Pucciniomycetes</taxon>
        <taxon>Pucciniales</taxon>
        <taxon>Sphaerophragmiaceae</taxon>
        <taxon>Austropuccinia</taxon>
    </lineage>
</organism>
<dbReference type="Proteomes" id="UP000765509">
    <property type="component" value="Unassembled WGS sequence"/>
</dbReference>
<reference evidence="1" key="1">
    <citation type="submission" date="2021-03" db="EMBL/GenBank/DDBJ databases">
        <title>Draft genome sequence of rust myrtle Austropuccinia psidii MF-1, a brazilian biotype.</title>
        <authorList>
            <person name="Quecine M.C."/>
            <person name="Pachon D.M.R."/>
            <person name="Bonatelli M.L."/>
            <person name="Correr F.H."/>
            <person name="Franceschini L.M."/>
            <person name="Leite T.F."/>
            <person name="Margarido G.R.A."/>
            <person name="Almeida C.A."/>
            <person name="Ferrarezi J.A."/>
            <person name="Labate C.A."/>
        </authorList>
    </citation>
    <scope>NUCLEOTIDE SEQUENCE</scope>
    <source>
        <strain evidence="1">MF-1</strain>
    </source>
</reference>
<accession>A0A9Q3BXY2</accession>
<dbReference type="EMBL" id="AVOT02003314">
    <property type="protein sequence ID" value="MBW0473165.1"/>
    <property type="molecule type" value="Genomic_DNA"/>
</dbReference>
<protein>
    <submittedName>
        <fullName evidence="1">Uncharacterized protein</fullName>
    </submittedName>
</protein>